<dbReference type="InterPro" id="IPR027417">
    <property type="entry name" value="P-loop_NTPase"/>
</dbReference>
<evidence type="ECO:0000259" key="2">
    <source>
        <dbReference type="Pfam" id="PF13614"/>
    </source>
</evidence>
<evidence type="ECO:0000256" key="1">
    <source>
        <dbReference type="SAM" id="MobiDB-lite"/>
    </source>
</evidence>
<evidence type="ECO:0000313" key="3">
    <source>
        <dbReference type="EMBL" id="QGZ94696.1"/>
    </source>
</evidence>
<organism evidence="3 4">
    <name type="scientific">Terricaulis silvestris</name>
    <dbReference type="NCBI Taxonomy" id="2686094"/>
    <lineage>
        <taxon>Bacteria</taxon>
        <taxon>Pseudomonadati</taxon>
        <taxon>Pseudomonadota</taxon>
        <taxon>Alphaproteobacteria</taxon>
        <taxon>Caulobacterales</taxon>
        <taxon>Caulobacteraceae</taxon>
        <taxon>Terricaulis</taxon>
    </lineage>
</organism>
<dbReference type="Pfam" id="PF13614">
    <property type="entry name" value="AAA_31"/>
    <property type="match status" value="1"/>
</dbReference>
<feature type="domain" description="AAA" evidence="2">
    <location>
        <begin position="354"/>
        <end position="512"/>
    </location>
</feature>
<feature type="region of interest" description="Disordered" evidence="1">
    <location>
        <begin position="189"/>
        <end position="232"/>
    </location>
</feature>
<accession>A0A6I6MN26</accession>
<gene>
    <name evidence="3" type="primary">podJ_2</name>
    <name evidence="3" type="ORF">DSM104635_01526</name>
</gene>
<dbReference type="SUPFAM" id="SSF52540">
    <property type="entry name" value="P-loop containing nucleoside triphosphate hydrolases"/>
    <property type="match status" value="1"/>
</dbReference>
<dbReference type="InterPro" id="IPR006597">
    <property type="entry name" value="Sel1-like"/>
</dbReference>
<sequence length="923" mass="98626">MRLVNVPLAILANWFARKPSEHQCRYGLGCCDKRRPLQCGRFVIDAASRQRARTRARRARSGAGVSPYAPSETPFPANALDIEGEAEFVPERSSAPVLSLVSTPPLERAADFDAEEETEFVLQTPALGDEPAPNVLVLGDSGEDELPPFDPPDVEDLLGVAEPELEDDAPFDPPETLEEFVRAASVASAPLVDDEAQRPANENTAPRPLSRRPAEDQRPHAPTPPISVHISWDRGHSGELAGALASDRRMARADISHERGGLDGAIVRFAAQQSPDLLIIDTTLSGLAMFRALERLTGLLDAKTKLVIIGAVNDVGLFRELAARGVSEYVLTPASPEQLVDVACRLFAETDSSHVIAVIGARGGVGASTIARNLAWSIAEEHEIAAALVDLDWSFGTAAFEAQIETPRSIADALAQPDDEGAPDRVAVQCGERLRILSAPASLQKEDHLDPEHVETLIRRVRRLSSFVVLDLPHTWAPWVKQALVAADDIVMVASPDLASLRNAEAILRAVKSERAGRAEPIVALSMVGVPKRPEITLKDFAEALNIAPVESLAFDPALFGAAVIKGQMLAEVAPRSKGAVSIAKLASLITGREPVQRARIAKPPSIPQEEPPISTDGIASEGSEEIAAEQAPLELVEPAPPIADYIVKARQAAEAELITPTRRREDPEEEFRFPIGLVKVAACVGALGFGAFWYAQSEGEVVATIEPASAAAVILPAPQSANDLPLRYETALQLIDQGDQAEGIALLQEAADENFAPAQHRLAQMYAAGEGVAADPALARQWTERAAAAGNVRAMHDLGVYFARAERAPADEAAAFRWFRQAAELNLADSQFNLGILYQQGRGVNASAEEALFWFMLAARQGDEGAAERAAQLEAQLPAAQVEQALARAQAFSPREVNARANVAPDVVEAATEAPAGEATPG</sequence>
<dbReference type="Gene3D" id="3.40.50.2300">
    <property type="match status" value="1"/>
</dbReference>
<dbReference type="SMART" id="SM00671">
    <property type="entry name" value="SEL1"/>
    <property type="match status" value="4"/>
</dbReference>
<dbReference type="Gene3D" id="1.25.40.10">
    <property type="entry name" value="Tetratricopeptide repeat domain"/>
    <property type="match status" value="1"/>
</dbReference>
<dbReference type="PANTHER" id="PTHR43628">
    <property type="entry name" value="ACTIVATOR OF C KINASE PROTEIN 1-RELATED"/>
    <property type="match status" value="1"/>
</dbReference>
<dbReference type="Proteomes" id="UP000431269">
    <property type="component" value="Chromosome"/>
</dbReference>
<dbReference type="InterPro" id="IPR011006">
    <property type="entry name" value="CheY-like_superfamily"/>
</dbReference>
<dbReference type="Gene3D" id="3.40.50.300">
    <property type="entry name" value="P-loop containing nucleotide triphosphate hydrolases"/>
    <property type="match status" value="1"/>
</dbReference>
<dbReference type="PANTHER" id="PTHR43628:SF1">
    <property type="entry name" value="CHITIN SYNTHASE REGULATORY FACTOR 2-RELATED"/>
    <property type="match status" value="1"/>
</dbReference>
<dbReference type="InterPro" id="IPR052945">
    <property type="entry name" value="Mitotic_Regulator"/>
</dbReference>
<evidence type="ECO:0000313" key="4">
    <source>
        <dbReference type="Proteomes" id="UP000431269"/>
    </source>
</evidence>
<keyword evidence="4" id="KW-1185">Reference proteome</keyword>
<dbReference type="Pfam" id="PF08238">
    <property type="entry name" value="Sel1"/>
    <property type="match status" value="4"/>
</dbReference>
<protein>
    <submittedName>
        <fullName evidence="3">Polar organelle development protein</fullName>
    </submittedName>
</protein>
<proteinExistence type="predicted"/>
<dbReference type="EMBL" id="CP047045">
    <property type="protein sequence ID" value="QGZ94696.1"/>
    <property type="molecule type" value="Genomic_DNA"/>
</dbReference>
<name>A0A6I6MN26_9CAUL</name>
<dbReference type="AlphaFoldDB" id="A0A6I6MN26"/>
<dbReference type="SUPFAM" id="SSF52172">
    <property type="entry name" value="CheY-like"/>
    <property type="match status" value="1"/>
</dbReference>
<reference evidence="4" key="1">
    <citation type="submission" date="2019-12" db="EMBL/GenBank/DDBJ databases">
        <title>Complete genome of Terracaulis silvestris 0127_4.</title>
        <authorList>
            <person name="Vieira S."/>
            <person name="Riedel T."/>
            <person name="Sproer C."/>
            <person name="Pascual J."/>
            <person name="Boedeker C."/>
            <person name="Overmann J."/>
        </authorList>
    </citation>
    <scope>NUCLEOTIDE SEQUENCE [LARGE SCALE GENOMIC DNA]</scope>
    <source>
        <strain evidence="4">0127_4</strain>
    </source>
</reference>
<dbReference type="InterPro" id="IPR011990">
    <property type="entry name" value="TPR-like_helical_dom_sf"/>
</dbReference>
<dbReference type="SUPFAM" id="SSF81901">
    <property type="entry name" value="HCP-like"/>
    <property type="match status" value="1"/>
</dbReference>
<dbReference type="InterPro" id="IPR025669">
    <property type="entry name" value="AAA_dom"/>
</dbReference>
<dbReference type="KEGG" id="tsv:DSM104635_01526"/>